<keyword evidence="1" id="KW-0378">Hydrolase</keyword>
<proteinExistence type="predicted"/>
<reference evidence="1 2" key="1">
    <citation type="submission" date="2013-10" db="EMBL/GenBank/DDBJ databases">
        <title>Whole Genome Shotgun Sequence of Photorhabdus temperata J3.</title>
        <authorList>
            <person name="Park G.-S."/>
            <person name="Hong S.-J."/>
            <person name="Shin J.-H."/>
        </authorList>
    </citation>
    <scope>NUCLEOTIDE SEQUENCE [LARGE SCALE GENOMIC DNA]</scope>
    <source>
        <strain evidence="1 2">J3</strain>
    </source>
</reference>
<dbReference type="SUPFAM" id="SSF53335">
    <property type="entry name" value="S-adenosyl-L-methionine-dependent methyltransferases"/>
    <property type="match status" value="1"/>
</dbReference>
<dbReference type="Gene3D" id="3.40.50.150">
    <property type="entry name" value="Vaccinia Virus protein VP39"/>
    <property type="match status" value="1"/>
</dbReference>
<gene>
    <name evidence="1" type="ORF">O185_08420</name>
</gene>
<dbReference type="RefSeq" id="WP_023044380.1">
    <property type="nucleotide sequence ID" value="NZ_AXDT01000072.1"/>
</dbReference>
<organism evidence="1 2">
    <name type="scientific">Photorhabdus temperata J3</name>
    <dbReference type="NCBI Taxonomy" id="1389415"/>
    <lineage>
        <taxon>Bacteria</taxon>
        <taxon>Pseudomonadati</taxon>
        <taxon>Pseudomonadota</taxon>
        <taxon>Gammaproteobacteria</taxon>
        <taxon>Enterobacterales</taxon>
        <taxon>Morganellaceae</taxon>
        <taxon>Photorhabdus</taxon>
    </lineage>
</organism>
<accession>U7QZN5</accession>
<keyword evidence="2" id="KW-1185">Reference proteome</keyword>
<keyword evidence="1" id="KW-0540">Nuclease</keyword>
<dbReference type="Proteomes" id="UP000017133">
    <property type="component" value="Unassembled WGS sequence"/>
</dbReference>
<evidence type="ECO:0000313" key="1">
    <source>
        <dbReference type="EMBL" id="ERT13514.1"/>
    </source>
</evidence>
<sequence length="236" mass="26110">MSPETQQLTSKALSLIEQSRYRMGTSRFVEAFIDQWAYLQTGLYPGKEEIPEELKSVAFELSHVLSAAMKRDPTSDVLGYVLSMSGFHKKGTNYFPTPPEIGRLLSFLVGSESAADFYEPCCGSGINAIHWMENLIENKGPDALSEASIFLEDIDPLMVKCCMLQLFHYFESRETTPKTLSIVGIDTLSRRTKNIAYYAEKPIASAATVADRVGDGITPVVLSHHRTYGSVYGGSC</sequence>
<name>U7QZN5_PHOTE</name>
<dbReference type="AlphaFoldDB" id="U7QZN5"/>
<keyword evidence="1" id="KW-0255">Endonuclease</keyword>
<protein>
    <submittedName>
        <fullName evidence="1">Type I restriction endonuclease subunit M</fullName>
    </submittedName>
</protein>
<dbReference type="PATRIC" id="fig|1389415.4.peg.1686"/>
<comment type="caution">
    <text evidence="1">The sequence shown here is derived from an EMBL/GenBank/DDBJ whole genome shotgun (WGS) entry which is preliminary data.</text>
</comment>
<evidence type="ECO:0000313" key="2">
    <source>
        <dbReference type="Proteomes" id="UP000017133"/>
    </source>
</evidence>
<dbReference type="GO" id="GO:0004519">
    <property type="term" value="F:endonuclease activity"/>
    <property type="evidence" value="ECO:0007669"/>
    <property type="project" value="UniProtKB-KW"/>
</dbReference>
<dbReference type="EMBL" id="AXDT01000072">
    <property type="protein sequence ID" value="ERT13514.1"/>
    <property type="molecule type" value="Genomic_DNA"/>
</dbReference>
<dbReference type="InterPro" id="IPR029063">
    <property type="entry name" value="SAM-dependent_MTases_sf"/>
</dbReference>